<dbReference type="InterPro" id="IPR020471">
    <property type="entry name" value="AKR"/>
</dbReference>
<dbReference type="SUPFAM" id="SSF51430">
    <property type="entry name" value="NAD(P)-linked oxidoreductase"/>
    <property type="match status" value="1"/>
</dbReference>
<dbReference type="PANTHER" id="PTHR43827:SF3">
    <property type="entry name" value="NADP-DEPENDENT OXIDOREDUCTASE DOMAIN-CONTAINING PROTEIN"/>
    <property type="match status" value="1"/>
</dbReference>
<keyword evidence="6" id="KW-1185">Reference proteome</keyword>
<dbReference type="EMBL" id="JBHUHO010000031">
    <property type="protein sequence ID" value="MFD2116578.1"/>
    <property type="molecule type" value="Genomic_DNA"/>
</dbReference>
<evidence type="ECO:0000259" key="4">
    <source>
        <dbReference type="Pfam" id="PF00248"/>
    </source>
</evidence>
<dbReference type="PIRSF" id="PIRSF000097">
    <property type="entry name" value="AKR"/>
    <property type="match status" value="1"/>
</dbReference>
<dbReference type="Pfam" id="PF00248">
    <property type="entry name" value="Aldo_ket_red"/>
    <property type="match status" value="1"/>
</dbReference>
<dbReference type="InterPro" id="IPR018170">
    <property type="entry name" value="Aldo/ket_reductase_CS"/>
</dbReference>
<proteinExistence type="inferred from homology"/>
<comment type="caution">
    <text evidence="5">The sequence shown here is derived from an EMBL/GenBank/DDBJ whole genome shotgun (WGS) entry which is preliminary data.</text>
</comment>
<protein>
    <submittedName>
        <fullName evidence="5">Aldo/keto reductase</fullName>
    </submittedName>
</protein>
<dbReference type="PROSITE" id="PS00062">
    <property type="entry name" value="ALDOKETO_REDUCTASE_2"/>
    <property type="match status" value="1"/>
</dbReference>
<feature type="domain" description="NADP-dependent oxidoreductase" evidence="4">
    <location>
        <begin position="23"/>
        <end position="266"/>
    </location>
</feature>
<dbReference type="PRINTS" id="PR00069">
    <property type="entry name" value="ALDKETRDTASE"/>
</dbReference>
<evidence type="ECO:0000256" key="2">
    <source>
        <dbReference type="ARBA" id="ARBA00022857"/>
    </source>
</evidence>
<comment type="similarity">
    <text evidence="1">Belongs to the aldo/keto reductase family.</text>
</comment>
<dbReference type="Proteomes" id="UP001597362">
    <property type="component" value="Unassembled WGS sequence"/>
</dbReference>
<dbReference type="Gene3D" id="3.20.20.100">
    <property type="entry name" value="NADP-dependent oxidoreductase domain"/>
    <property type="match status" value="1"/>
</dbReference>
<evidence type="ECO:0000256" key="3">
    <source>
        <dbReference type="ARBA" id="ARBA00023002"/>
    </source>
</evidence>
<keyword evidence="3" id="KW-0560">Oxidoreductase</keyword>
<dbReference type="InterPro" id="IPR036812">
    <property type="entry name" value="NAD(P)_OxRdtase_dom_sf"/>
</dbReference>
<organism evidence="5 6">
    <name type="scientific">Paenibacillus yanchengensis</name>
    <dbReference type="NCBI Taxonomy" id="2035833"/>
    <lineage>
        <taxon>Bacteria</taxon>
        <taxon>Bacillati</taxon>
        <taxon>Bacillota</taxon>
        <taxon>Bacilli</taxon>
        <taxon>Bacillales</taxon>
        <taxon>Paenibacillaceae</taxon>
        <taxon>Paenibacillus</taxon>
    </lineage>
</organism>
<sequence length="279" mass="31579">MNKSSLFGQEEAFVLRNGVAMPKLGFGVWKVADGEETIAAVSHALEAGYRSIDTASVYGNERGVGQAIASSGIAREDIFITTKVYNDQQGYEETLVAFEQSCEKLGVEQVDLYLIHWAVTGKYKETWRALEHLYKEGKAKAIGVCNFQIHHLEDILQDCEVVPMVNQVELHPMLTQQPLREYCDKHGIQMEAWSPLMQGNLQLPLLQQLADKYNKTAAQIVLRWDIQHGIITIPKSTTPARIQENRQIFDFELSAEDMARIDALNENHRYGGSPDRENW</sequence>
<evidence type="ECO:0000313" key="5">
    <source>
        <dbReference type="EMBL" id="MFD2116578.1"/>
    </source>
</evidence>
<evidence type="ECO:0000313" key="6">
    <source>
        <dbReference type="Proteomes" id="UP001597362"/>
    </source>
</evidence>
<evidence type="ECO:0000256" key="1">
    <source>
        <dbReference type="ARBA" id="ARBA00007905"/>
    </source>
</evidence>
<dbReference type="InterPro" id="IPR023210">
    <property type="entry name" value="NADP_OxRdtase_dom"/>
</dbReference>
<dbReference type="PROSITE" id="PS00798">
    <property type="entry name" value="ALDOKETO_REDUCTASE_1"/>
    <property type="match status" value="1"/>
</dbReference>
<accession>A0ABW4YM64</accession>
<dbReference type="PANTHER" id="PTHR43827">
    <property type="entry name" value="2,5-DIKETO-D-GLUCONIC ACID REDUCTASE"/>
    <property type="match status" value="1"/>
</dbReference>
<name>A0ABW4YM64_9BACL</name>
<gene>
    <name evidence="5" type="ORF">ACFSJH_12670</name>
</gene>
<reference evidence="6" key="1">
    <citation type="journal article" date="2019" name="Int. J. Syst. Evol. Microbiol.">
        <title>The Global Catalogue of Microorganisms (GCM) 10K type strain sequencing project: providing services to taxonomists for standard genome sequencing and annotation.</title>
        <authorList>
            <consortium name="The Broad Institute Genomics Platform"/>
            <consortium name="The Broad Institute Genome Sequencing Center for Infectious Disease"/>
            <person name="Wu L."/>
            <person name="Ma J."/>
        </authorList>
    </citation>
    <scope>NUCLEOTIDE SEQUENCE [LARGE SCALE GENOMIC DNA]</scope>
    <source>
        <strain evidence="6">GH52</strain>
    </source>
</reference>
<dbReference type="PROSITE" id="PS00063">
    <property type="entry name" value="ALDOKETO_REDUCTASE_3"/>
    <property type="match status" value="1"/>
</dbReference>
<keyword evidence="2" id="KW-0521">NADP</keyword>
<dbReference type="RefSeq" id="WP_377772917.1">
    <property type="nucleotide sequence ID" value="NZ_JBHUHO010000031.1"/>
</dbReference>